<dbReference type="Pfam" id="PF01381">
    <property type="entry name" value="HTH_3"/>
    <property type="match status" value="1"/>
</dbReference>
<comment type="caution">
    <text evidence="1">The sequence shown here is derived from an EMBL/GenBank/DDBJ whole genome shotgun (WGS) entry which is preliminary data.</text>
</comment>
<evidence type="ECO:0000313" key="1">
    <source>
        <dbReference type="EMBL" id="KLN33348.1"/>
    </source>
</evidence>
<sequence length="75" mass="8803">MADTWTTPRSPRDLGAYLSRVRRTRGLTQAQVADELGITRQYLSELENGVENLWVQRLFELLDTLDVDLRLQERR</sequence>
<keyword evidence="2" id="KW-1185">Reference proteome</keyword>
<dbReference type="AlphaFoldDB" id="A0A0H2KJL3"/>
<dbReference type="PROSITE" id="PS50943">
    <property type="entry name" value="HTH_CROC1"/>
    <property type="match status" value="1"/>
</dbReference>
<accession>A0A0H2KJL3</accession>
<dbReference type="GeneID" id="95683831"/>
<dbReference type="PATRIC" id="fig|264251.5.peg.3655"/>
<dbReference type="RefSeq" id="WP_031316417.1">
    <property type="nucleotide sequence ID" value="NZ_CAWZZL010000290.1"/>
</dbReference>
<organism evidence="1 2">
    <name type="scientific">Cellulosimicrobium funkei</name>
    <dbReference type="NCBI Taxonomy" id="264251"/>
    <lineage>
        <taxon>Bacteria</taxon>
        <taxon>Bacillati</taxon>
        <taxon>Actinomycetota</taxon>
        <taxon>Actinomycetes</taxon>
        <taxon>Micrococcales</taxon>
        <taxon>Promicromonosporaceae</taxon>
        <taxon>Cellulosimicrobium</taxon>
    </lineage>
</organism>
<dbReference type="GO" id="GO:0003677">
    <property type="term" value="F:DNA binding"/>
    <property type="evidence" value="ECO:0007669"/>
    <property type="project" value="InterPro"/>
</dbReference>
<gene>
    <name evidence="1" type="ORF">FB00_18025</name>
</gene>
<dbReference type="SUPFAM" id="SSF47413">
    <property type="entry name" value="lambda repressor-like DNA-binding domains"/>
    <property type="match status" value="1"/>
</dbReference>
<dbReference type="EMBL" id="JNBQ01000037">
    <property type="protein sequence ID" value="KLN33348.1"/>
    <property type="molecule type" value="Genomic_DNA"/>
</dbReference>
<dbReference type="CDD" id="cd00093">
    <property type="entry name" value="HTH_XRE"/>
    <property type="match status" value="1"/>
</dbReference>
<dbReference type="InterPro" id="IPR010982">
    <property type="entry name" value="Lambda_DNA-bd_dom_sf"/>
</dbReference>
<evidence type="ECO:0000313" key="2">
    <source>
        <dbReference type="Proteomes" id="UP000035265"/>
    </source>
</evidence>
<proteinExistence type="predicted"/>
<dbReference type="InterPro" id="IPR001387">
    <property type="entry name" value="Cro/C1-type_HTH"/>
</dbReference>
<reference evidence="1 2" key="1">
    <citation type="submission" date="2014-05" db="EMBL/GenBank/DDBJ databases">
        <title>Cellulosimicrobium funkei U11 genome.</title>
        <authorList>
            <person name="Hu C."/>
            <person name="Gong Y."/>
            <person name="Wan W."/>
            <person name="Jiang M."/>
        </authorList>
    </citation>
    <scope>NUCLEOTIDE SEQUENCE [LARGE SCALE GENOMIC DNA]</scope>
    <source>
        <strain evidence="1 2">U11</strain>
    </source>
</reference>
<name>A0A0H2KJL3_9MICO</name>
<dbReference type="STRING" id="264251.FB00_18025"/>
<dbReference type="Gene3D" id="1.10.260.40">
    <property type="entry name" value="lambda repressor-like DNA-binding domains"/>
    <property type="match status" value="1"/>
</dbReference>
<dbReference type="SMART" id="SM00530">
    <property type="entry name" value="HTH_XRE"/>
    <property type="match status" value="1"/>
</dbReference>
<protein>
    <submittedName>
        <fullName evidence="1">Uncharacterized protein</fullName>
    </submittedName>
</protein>
<dbReference type="Proteomes" id="UP000035265">
    <property type="component" value="Unassembled WGS sequence"/>
</dbReference>